<dbReference type="InterPro" id="IPR020991">
    <property type="entry name" value="Connector_podovirus"/>
</dbReference>
<organism evidence="5 6">
    <name type="scientific">Sphingobium chungbukense</name>
    <dbReference type="NCBI Taxonomy" id="56193"/>
    <lineage>
        <taxon>Bacteria</taxon>
        <taxon>Pseudomonadati</taxon>
        <taxon>Pseudomonadota</taxon>
        <taxon>Alphaproteobacteria</taxon>
        <taxon>Sphingomonadales</taxon>
        <taxon>Sphingomonadaceae</taxon>
        <taxon>Sphingobium</taxon>
    </lineage>
</organism>
<dbReference type="Proteomes" id="UP000033874">
    <property type="component" value="Unassembled WGS sequence"/>
</dbReference>
<dbReference type="PATRIC" id="fig|56193.3.peg.989"/>
<evidence type="ECO:0000313" key="5">
    <source>
        <dbReference type="EMBL" id="KKW94194.1"/>
    </source>
</evidence>
<comment type="subcellular location">
    <subcellularLocation>
        <location evidence="1">Virion</location>
    </subcellularLocation>
</comment>
<name>A0A0M3B069_9SPHN</name>
<dbReference type="AlphaFoldDB" id="A0A0M3B069"/>
<evidence type="ECO:0000256" key="1">
    <source>
        <dbReference type="ARBA" id="ARBA00004328"/>
    </source>
</evidence>
<dbReference type="Pfam" id="PF12236">
    <property type="entry name" value="Head-tail_con"/>
    <property type="match status" value="1"/>
</dbReference>
<proteinExistence type="predicted"/>
<reference evidence="5 6" key="1">
    <citation type="submission" date="2015-04" db="EMBL/GenBank/DDBJ databases">
        <title>Genome sequence of aromatic hydrocarbons-degrading Sphingobium chungbukense DJ77.</title>
        <authorList>
            <person name="Kim Y.-C."/>
            <person name="Chae J.-C."/>
        </authorList>
    </citation>
    <scope>NUCLEOTIDE SEQUENCE [LARGE SCALE GENOMIC DNA]</scope>
    <source>
        <strain evidence="5 6">DJ77</strain>
    </source>
</reference>
<keyword evidence="2" id="KW-1188">Viral release from host cell</keyword>
<protein>
    <recommendedName>
        <fullName evidence="7">Phage tail protein</fullName>
    </recommendedName>
</protein>
<evidence type="ECO:0000256" key="2">
    <source>
        <dbReference type="ARBA" id="ARBA00022612"/>
    </source>
</evidence>
<evidence type="ECO:0000256" key="4">
    <source>
        <dbReference type="SAM" id="MobiDB-lite"/>
    </source>
</evidence>
<evidence type="ECO:0008006" key="7">
    <source>
        <dbReference type="Google" id="ProtNLM"/>
    </source>
</evidence>
<evidence type="ECO:0000256" key="3">
    <source>
        <dbReference type="ARBA" id="ARBA00023219"/>
    </source>
</evidence>
<accession>A0A0M3B069</accession>
<keyword evidence="6" id="KW-1185">Reference proteome</keyword>
<dbReference type="EMBL" id="LBIC01000001">
    <property type="protein sequence ID" value="KKW94194.1"/>
    <property type="molecule type" value="Genomic_DNA"/>
</dbReference>
<comment type="caution">
    <text evidence="5">The sequence shown here is derived from an EMBL/GenBank/DDBJ whole genome shotgun (WGS) entry which is preliminary data.</text>
</comment>
<sequence length="552" mass="61570">MMAQRKECDAEWYEIAGLCMPQRGRSIVENHKGKHKSASVKSNLYDGHSIRSFEICGNGMLSGLSSRSRPWFKPKLADDDLNQYYPVRLWLSQVGDLLYTAFSLSNFYEAALSCYMEMAVFGTGACIMQKHDSLISVTHPLTAGEYSISVGEDRRPDSLCRSYTLTARQMVATYAADRYDSKTLHWDRVSRQVKEAWDGGNYERAFVVNQLIEPNPAYVPGKIGRISMPIRSMKWESDCDDKKRFLAIEGYHEQPFMAPRWETIGGDIFGTGRGKKALPDMRALQLQSKRKGEATDMAVKPPTWGPPSIDRVSMLPGQHTTVAAVDMTQGIQPIYEIPYQVIAAINADVDDARRAIDRMTYADLFMAITNMDGVQPRNVEELVRRHEEQLTQLGPVTDRANSEFLQIGFDRMFGLLERGGLLPPAPEEIEGMEIQVDFTSVLAQAQKMLGISQTERAVSFVGNMAGAWPEALDNVDADAIVRDYWDRSGAPATGLRDERQRDKLRSDRARQQQMAQAAAMAPAMQQGADAARLLSEADTGDGGNLLQRLTGG</sequence>
<gene>
    <name evidence="5" type="ORF">YP76_04785</name>
</gene>
<dbReference type="STRING" id="56193.YP76_04785"/>
<evidence type="ECO:0000313" key="6">
    <source>
        <dbReference type="Proteomes" id="UP000033874"/>
    </source>
</evidence>
<feature type="region of interest" description="Disordered" evidence="4">
    <location>
        <begin position="289"/>
        <end position="308"/>
    </location>
</feature>
<keyword evidence="3" id="KW-0231">Viral genome packaging</keyword>